<sequence length="188" mass="21866">MECRYLKITSLVIALKNLFPRATTVHDPTTEIESSTILQNDVRILYESLVHSLTVINKLYRQKDSEGNYISQREDYATALMLISPLFTAQKLDISGNIRNYYQILFDEIGLSSSFNWRDLQALTGKSKTSCNRILQGLRELNLIRKNGKGYRQLQNYELIPQTRAQEASEIWESAFEEFKDFKGWQEL</sequence>
<evidence type="ECO:0000313" key="5">
    <source>
        <dbReference type="EMBL" id="ALO13820.1"/>
    </source>
</evidence>
<evidence type="ECO:0000313" key="3">
    <source>
        <dbReference type="EMBL" id="ALO13802.1"/>
    </source>
</evidence>
<dbReference type="KEGG" id="blq:L21SP5_00115"/>
<dbReference type="EMBL" id="CP013118">
    <property type="protein sequence ID" value="ALO13870.1"/>
    <property type="molecule type" value="Genomic_DNA"/>
</dbReference>
<evidence type="ECO:0000313" key="6">
    <source>
        <dbReference type="EMBL" id="ALO13864.1"/>
    </source>
</evidence>
<evidence type="ECO:0000313" key="8">
    <source>
        <dbReference type="Proteomes" id="UP000064893"/>
    </source>
</evidence>
<dbReference type="EMBL" id="CP013118">
    <property type="protein sequence ID" value="ALO13797.1"/>
    <property type="molecule type" value="Genomic_DNA"/>
</dbReference>
<dbReference type="EMBL" id="CP013118">
    <property type="protein sequence ID" value="ALO13864.1"/>
    <property type="molecule type" value="Genomic_DNA"/>
</dbReference>
<evidence type="ECO:0000313" key="2">
    <source>
        <dbReference type="EMBL" id="ALO13797.1"/>
    </source>
</evidence>
<dbReference type="EMBL" id="CP013118">
    <property type="protein sequence ID" value="ALO13802.1"/>
    <property type="molecule type" value="Genomic_DNA"/>
</dbReference>
<protein>
    <submittedName>
        <fullName evidence="4">Uncharacterized protein</fullName>
    </submittedName>
</protein>
<reference evidence="4 8" key="1">
    <citation type="submission" date="2015-11" db="EMBL/GenBank/DDBJ databases">
        <title>Description and complete genome sequence of a novel strain predominating in hypersaline microbial mats and representing a new family of the Bacteriodetes phylum.</title>
        <authorList>
            <person name="Spring S."/>
            <person name="Bunk B."/>
            <person name="Sproer C."/>
            <person name="Klenk H.-P."/>
        </authorList>
    </citation>
    <scope>NUCLEOTIDE SEQUENCE [LARGE SCALE GENOMIC DNA]</scope>
    <source>
        <strain evidence="4 8">L21-Spi-D4</strain>
    </source>
</reference>
<gene>
    <name evidence="1" type="ORF">L21SP5_00083</name>
    <name evidence="2" type="ORF">L21SP5_00115</name>
    <name evidence="3" type="ORF">L21SP5_00120</name>
    <name evidence="4" type="ORF">L21SP5_00129</name>
    <name evidence="5" type="ORF">L21SP5_00138</name>
    <name evidence="6" type="ORF">L21SP5_00184</name>
    <name evidence="7" type="ORF">L21SP5_00190</name>
</gene>
<dbReference type="EMBL" id="CP013118">
    <property type="protein sequence ID" value="ALO13811.1"/>
    <property type="molecule type" value="Genomic_DNA"/>
</dbReference>
<evidence type="ECO:0000313" key="4">
    <source>
        <dbReference type="EMBL" id="ALO13811.1"/>
    </source>
</evidence>
<proteinExistence type="predicted"/>
<dbReference type="Proteomes" id="UP000064893">
    <property type="component" value="Chromosome"/>
</dbReference>
<keyword evidence="8" id="KW-1185">Reference proteome</keyword>
<dbReference type="KEGG" id="blq:L21SP5_00190"/>
<dbReference type="EMBL" id="CP013118">
    <property type="protein sequence ID" value="ALO13820.1"/>
    <property type="molecule type" value="Genomic_DNA"/>
</dbReference>
<dbReference type="KEGG" id="blq:L21SP5_00083"/>
<dbReference type="EMBL" id="CP013118">
    <property type="protein sequence ID" value="ALO13765.1"/>
    <property type="molecule type" value="Genomic_DNA"/>
</dbReference>
<evidence type="ECO:0000313" key="7">
    <source>
        <dbReference type="EMBL" id="ALO13870.1"/>
    </source>
</evidence>
<dbReference type="KEGG" id="blq:L21SP5_00120"/>
<organism evidence="4 8">
    <name type="scientific">Salinivirga cyanobacteriivorans</name>
    <dbReference type="NCBI Taxonomy" id="1307839"/>
    <lineage>
        <taxon>Bacteria</taxon>
        <taxon>Pseudomonadati</taxon>
        <taxon>Bacteroidota</taxon>
        <taxon>Bacteroidia</taxon>
        <taxon>Bacteroidales</taxon>
        <taxon>Salinivirgaceae</taxon>
        <taxon>Salinivirga</taxon>
    </lineage>
</organism>
<accession>A0A0S2HUR3</accession>
<dbReference type="KEGG" id="blq:L21SP5_00129"/>
<evidence type="ECO:0000313" key="1">
    <source>
        <dbReference type="EMBL" id="ALO13765.1"/>
    </source>
</evidence>
<name>A0A0S2HUR3_9BACT</name>
<dbReference type="AlphaFoldDB" id="A0A0S2HUR3"/>
<dbReference type="KEGG" id="blq:L21SP5_00138"/>
<dbReference type="KEGG" id="blq:L21SP5_00184"/>